<dbReference type="SMART" id="SM00710">
    <property type="entry name" value="PbH1"/>
    <property type="match status" value="8"/>
</dbReference>
<dbReference type="Pfam" id="PF22816">
    <property type="entry name" value="CatAgl_D2"/>
    <property type="match status" value="1"/>
</dbReference>
<reference evidence="3 4" key="1">
    <citation type="submission" date="2016-10" db="EMBL/GenBank/DDBJ databases">
        <authorList>
            <person name="de Groot N.N."/>
        </authorList>
    </citation>
    <scope>NUCLEOTIDE SEQUENCE [LARGE SCALE GENOMIC DNA]</scope>
    <source>
        <strain evidence="3 4">DSM 527</strain>
    </source>
</reference>
<organism evidence="3 4">
    <name type="scientific">Chitinophaga filiformis</name>
    <name type="common">Myxococcus filiformis</name>
    <name type="synonym">Flexibacter filiformis</name>
    <dbReference type="NCBI Taxonomy" id="104663"/>
    <lineage>
        <taxon>Bacteria</taxon>
        <taxon>Pseudomonadati</taxon>
        <taxon>Bacteroidota</taxon>
        <taxon>Chitinophagia</taxon>
        <taxon>Chitinophagales</taxon>
        <taxon>Chitinophagaceae</taxon>
        <taxon>Chitinophaga</taxon>
    </lineage>
</organism>
<gene>
    <name evidence="3" type="ORF">SAMN04488121_102699</name>
</gene>
<dbReference type="InterPro" id="IPR003343">
    <property type="entry name" value="Big_2"/>
</dbReference>
<dbReference type="SMART" id="SM00089">
    <property type="entry name" value="PKD"/>
    <property type="match status" value="1"/>
</dbReference>
<dbReference type="Proteomes" id="UP000199045">
    <property type="component" value="Unassembled WGS sequence"/>
</dbReference>
<dbReference type="Gene3D" id="2.160.20.10">
    <property type="entry name" value="Single-stranded right-handed beta-helix, Pectin lyase-like"/>
    <property type="match status" value="1"/>
</dbReference>
<dbReference type="Gene3D" id="2.60.40.1190">
    <property type="match status" value="2"/>
</dbReference>
<dbReference type="SUPFAM" id="SSF49373">
    <property type="entry name" value="Invasin/intimin cell-adhesion fragments"/>
    <property type="match status" value="1"/>
</dbReference>
<dbReference type="SMART" id="SM00635">
    <property type="entry name" value="BID_2"/>
    <property type="match status" value="1"/>
</dbReference>
<evidence type="ECO:0000313" key="4">
    <source>
        <dbReference type="Proteomes" id="UP000199045"/>
    </source>
</evidence>
<sequence length="1416" mass="151494">MRKPVSFPSKARYAASITQAGPAKFKYHRKVPGWYQLTLFMLLIPCMTSFAQSDGLPRGAYQLPYTRYEAENATLDGGAALQQSPQFVMTDIASEASDQKYVSLNSNNASVEWTLTQAAQGVTLRFTMPDDNTGAGRSGALGLYVNGTKVRNINLSSYWAYQYFPAADPVQTPGGKTFMRFDEVHFRLDNALNAGDKLSIRKDNGDAITYGVDFVELEPVPAALTQPANYLSVTDYGAVANDQTDDFAAFNACIAAASAQGKHVYIPAGRFMLSDKLALNVRNMKIQGAGIWYTEVYFSTDKQFYGGFMGRASNVEISNFTLSTINNDRLKYDEPNPRLPGEMYKTYKGFMGTYGTGSRIHDIWVEHFECGFWIAGYDEPYPIDITRDLVISKCRIRNNYADGVNFCQGTSNSVVEQCSVRNNGDDGLAVWPANVAGNNESCRNNIFRYNTIENNWRAGSIALFGGTGHEIHHNYIKDGVGGSAIRFTNDFPGFTFEYPGNVIKVYENTMTGCGTSYDLWNQKRGAIEFYAGGSGIFNMQFDNNTILRSQRDGIQIYGNNLHHLVFNNTTIDGTGLDPVVRDLPADVYGGFGLYVQAGSQTATFNNLTVTNAESGAYINRNTNFQLIIQNINIPVSGVAIKPANDTTLTEGQTLQLTADIMPVDATNKNVTWSSSNTSVATVDATGKVTALGFGTANITVTTASGNFTATRKVSILPGVNVIATIPNASENGTAGRFTVSTSSLSQSINVKYTVAGTASASDYTASPALSGTVTLTPAQPSAVINITPVNDAVFEGPETVRLSLQKDASYNLGGDTVAVITIADNDNPPCVSPVIAQVSGTPPVIDNTIDGAWAIAPVRNISNVVLGGLPSDYAGKWRAMYDNTNLYLLVEVNDATRISDSGSSWWEDDVVEIFIDGDNSKGATYDGANDFQLGFRWNDNTVHTGGNSATRTTGINFRQYATATGYNLEVAIPWTTIGTTPSLGKPLGLDVQIDDDDNNGTRDAQVASFATNTTAFSNPSVFGTVYLTTCSGSPNQPPVANAGSDVTLAANTTTVTLQGTGSDPEGNAVTYSWTKVSGPAVTFSNAAIANPVVSGLANGSTYVFQLTVSDGSLTASDQVQVTVGTVTDPNQPGTIQARPASGTITVNGSLSESSWNLSQTISKVTTGSPNNTATFGVLWDANNLYIGVRVLDGSLYSDSPDSWDNDAVEIFIDANNNKLSVFDGKDNQFIKAYNSSSLFSKVAVSGVQHAYAAISGGYTVEISIPWSQLGITPSAGVSFGFDAGYDDDDNGGARDGQAVWFGNLYNYENTSGYGTVVLANAAAAGTMAVANGAVTTEKAPEIRILPNPATDGQAKIMISNHSGKGYVFVYDLNGKQVYTAKAQAEVRLNLPQLPKGVYVVKYVSGEKVITKKLLIQ</sequence>
<dbReference type="SUPFAM" id="SSF49344">
    <property type="entry name" value="CBD9-like"/>
    <property type="match status" value="2"/>
</dbReference>
<feature type="domain" description="PKD/Chitinase" evidence="1">
    <location>
        <begin position="1039"/>
        <end position="1126"/>
    </location>
</feature>
<dbReference type="Pfam" id="PF02368">
    <property type="entry name" value="Big_2"/>
    <property type="match status" value="1"/>
</dbReference>
<dbReference type="InterPro" id="IPR012334">
    <property type="entry name" value="Pectin_lyas_fold"/>
</dbReference>
<dbReference type="GO" id="GO:0030246">
    <property type="term" value="F:carbohydrate binding"/>
    <property type="evidence" value="ECO:0007669"/>
    <property type="project" value="InterPro"/>
</dbReference>
<dbReference type="GO" id="GO:0016052">
    <property type="term" value="P:carbohydrate catabolic process"/>
    <property type="evidence" value="ECO:0007669"/>
    <property type="project" value="InterPro"/>
</dbReference>
<evidence type="ECO:0000313" key="3">
    <source>
        <dbReference type="EMBL" id="SDF70140.1"/>
    </source>
</evidence>
<dbReference type="InterPro" id="IPR010502">
    <property type="entry name" value="Carb-bd_dom_fam9"/>
</dbReference>
<dbReference type="InterPro" id="IPR008964">
    <property type="entry name" value="Invasin/intimin_cell_adhesion"/>
</dbReference>
<dbReference type="InterPro" id="IPR011050">
    <property type="entry name" value="Pectin_lyase_fold/virulence"/>
</dbReference>
<dbReference type="EMBL" id="FNBN01000002">
    <property type="protein sequence ID" value="SDF70140.1"/>
    <property type="molecule type" value="Genomic_DNA"/>
</dbReference>
<dbReference type="SUPFAM" id="SSF51126">
    <property type="entry name" value="Pectin lyase-like"/>
    <property type="match status" value="1"/>
</dbReference>
<dbReference type="InterPro" id="IPR013783">
    <property type="entry name" value="Ig-like_fold"/>
</dbReference>
<dbReference type="InterPro" id="IPR033801">
    <property type="entry name" value="CBM6-CBM35-CBM36-like_1"/>
</dbReference>
<dbReference type="InterPro" id="IPR022409">
    <property type="entry name" value="PKD/Chitinase_dom"/>
</dbReference>
<feature type="domain" description="BIG2" evidence="2">
    <location>
        <begin position="634"/>
        <end position="712"/>
    </location>
</feature>
<dbReference type="Pfam" id="PF22815">
    <property type="entry name" value="CatAgl_D1"/>
    <property type="match status" value="1"/>
</dbReference>
<dbReference type="Pfam" id="PF22352">
    <property type="entry name" value="K319L-like_PKD"/>
    <property type="match status" value="1"/>
</dbReference>
<evidence type="ECO:0000259" key="2">
    <source>
        <dbReference type="SMART" id="SM00635"/>
    </source>
</evidence>
<dbReference type="InterPro" id="IPR006626">
    <property type="entry name" value="PbH1"/>
</dbReference>
<dbReference type="Pfam" id="PF06452">
    <property type="entry name" value="CBM9_1"/>
    <property type="match status" value="2"/>
</dbReference>
<dbReference type="PANTHER" id="PTHR46182">
    <property type="entry name" value="FI19480P1"/>
    <property type="match status" value="1"/>
</dbReference>
<dbReference type="Gene3D" id="2.60.40.1080">
    <property type="match status" value="1"/>
</dbReference>
<dbReference type="GO" id="GO:0004553">
    <property type="term" value="F:hydrolase activity, hydrolyzing O-glycosyl compounds"/>
    <property type="evidence" value="ECO:0007669"/>
    <property type="project" value="InterPro"/>
</dbReference>
<dbReference type="InterPro" id="IPR038081">
    <property type="entry name" value="CalX-like_sf"/>
</dbReference>
<name>A0A1G7NA00_CHIFI</name>
<protein>
    <submittedName>
        <fullName evidence="3">Por secretion system C-terminal sorting domain-containing protein</fullName>
    </submittedName>
</protein>
<dbReference type="InterPro" id="IPR029865">
    <property type="entry name" value="KIAA0319-like"/>
</dbReference>
<evidence type="ECO:0000259" key="1">
    <source>
        <dbReference type="SMART" id="SM00089"/>
    </source>
</evidence>
<dbReference type="GO" id="GO:0031410">
    <property type="term" value="C:cytoplasmic vesicle"/>
    <property type="evidence" value="ECO:0007669"/>
    <property type="project" value="TreeGrafter"/>
</dbReference>
<dbReference type="Gene3D" id="2.60.40.2030">
    <property type="match status" value="1"/>
</dbReference>
<dbReference type="CDD" id="cd14490">
    <property type="entry name" value="CBM6-CBM35-CBM36_like_1"/>
    <property type="match status" value="1"/>
</dbReference>
<dbReference type="PANTHER" id="PTHR46182:SF2">
    <property type="entry name" value="FI19480P1"/>
    <property type="match status" value="1"/>
</dbReference>
<dbReference type="Pfam" id="PF18962">
    <property type="entry name" value="Por_Secre_tail"/>
    <property type="match status" value="1"/>
</dbReference>
<dbReference type="RefSeq" id="WP_089831272.1">
    <property type="nucleotide sequence ID" value="NZ_FNBN01000002.1"/>
</dbReference>
<dbReference type="OrthoDB" id="197688at2"/>
<accession>A0A1G7NA00</accession>
<dbReference type="STRING" id="104663.SAMN04488121_102699"/>
<dbReference type="SUPFAM" id="SSF141072">
    <property type="entry name" value="CalX-like"/>
    <property type="match status" value="1"/>
</dbReference>
<dbReference type="InterPro" id="IPR035986">
    <property type="entry name" value="PKD_dom_sf"/>
</dbReference>
<dbReference type="CDD" id="cd09619">
    <property type="entry name" value="CBM9_like_4"/>
    <property type="match status" value="2"/>
</dbReference>
<proteinExistence type="predicted"/>
<dbReference type="GO" id="GO:0016020">
    <property type="term" value="C:membrane"/>
    <property type="evidence" value="ECO:0007669"/>
    <property type="project" value="TreeGrafter"/>
</dbReference>
<dbReference type="SUPFAM" id="SSF49299">
    <property type="entry name" value="PKD domain"/>
    <property type="match status" value="1"/>
</dbReference>
<dbReference type="Gene3D" id="2.60.40.10">
    <property type="entry name" value="Immunoglobulins"/>
    <property type="match status" value="1"/>
</dbReference>
<dbReference type="InterPro" id="IPR026444">
    <property type="entry name" value="Secre_tail"/>
</dbReference>
<dbReference type="InterPro" id="IPR055149">
    <property type="entry name" value="Agl_cat_D2"/>
</dbReference>
<dbReference type="NCBIfam" id="TIGR04183">
    <property type="entry name" value="Por_Secre_tail"/>
    <property type="match status" value="1"/>
</dbReference>